<evidence type="ECO:0000313" key="2">
    <source>
        <dbReference type="EMBL" id="KAJ8953622.1"/>
    </source>
</evidence>
<feature type="region of interest" description="Disordered" evidence="1">
    <location>
        <begin position="300"/>
        <end position="335"/>
    </location>
</feature>
<feature type="compositionally biased region" description="Low complexity" evidence="1">
    <location>
        <begin position="557"/>
        <end position="589"/>
    </location>
</feature>
<dbReference type="EMBL" id="JANEYF010001958">
    <property type="protein sequence ID" value="KAJ8953622.1"/>
    <property type="molecule type" value="Genomic_DNA"/>
</dbReference>
<gene>
    <name evidence="2" type="ORF">NQ314_007226</name>
</gene>
<reference evidence="2" key="1">
    <citation type="journal article" date="2023" name="Insect Mol. Biol.">
        <title>Genome sequencing provides insights into the evolution of gene families encoding plant cell wall-degrading enzymes in longhorned beetles.</title>
        <authorList>
            <person name="Shin N.R."/>
            <person name="Okamura Y."/>
            <person name="Kirsch R."/>
            <person name="Pauchet Y."/>
        </authorList>
    </citation>
    <scope>NUCLEOTIDE SEQUENCE</scope>
    <source>
        <strain evidence="2">RBIC_L_NR</strain>
    </source>
</reference>
<keyword evidence="3" id="KW-1185">Reference proteome</keyword>
<dbReference type="Proteomes" id="UP001162156">
    <property type="component" value="Unassembled WGS sequence"/>
</dbReference>
<feature type="compositionally biased region" description="Pro residues" evidence="1">
    <location>
        <begin position="313"/>
        <end position="322"/>
    </location>
</feature>
<feature type="region of interest" description="Disordered" evidence="1">
    <location>
        <begin position="383"/>
        <end position="452"/>
    </location>
</feature>
<feature type="compositionally biased region" description="Low complexity" evidence="1">
    <location>
        <begin position="506"/>
        <end position="520"/>
    </location>
</feature>
<sequence length="675" mass="73520">MFFKSIELTAKSVVENIASKQGEHVKVANGTKRKNSSSVKHDKPKKSKLDKKPTTKIIIQPKPPSQANPTVPANASLSVDQKRNCGLQSLIDSCKINIPSSLSITLKENNENRVPVLVPPVKNYIEILKLPDENSMGIDIDNKTETSKIDKSVSTLCDNDSEQKVDQDLSEIAKSLTEKIPMSTTVSQIVGPKPQFPIPVKSNVPVKFHIQPSPVPEVPCKVLNMPKDNKLSPRSPQTFQKIFEESIKKPDGTSQSPEKDPQKTALDLSNEPSIASNAKRNILEIASQLYKKTRLEHEKYQTEVKSDETSTPGPAPKVPIPRLPNQRTLKPPQKNSKFEVMDSLKFPQTLTNLHSNTLGLNYTISVGQSVTPKVNGIVSPARMDSETKPLAEAPSKSPGVTASSPNPFVPPIDLPSSSPRPNSVSRNMSPILGYNSPRNSPRHSPKSSPMVKHMYAPLPNIMDQLRVHTFNQKMPPSMLNTLSKLSPKLQTSSPKIHSPSKPPSSSPKLLSSSPKLPGSPTKVATSTSPKLANALPKPSLPQPSSSISVKPLQVGVSPKNASASPTSASSSKSAQKASPGGSQSSPLSPNQILEKYNIQNLAQLTASLNFNSGNFGLNPSNQLAALQHAMLLKHFEMQNRQNWLNMNQGPLLQYEKYLQSLKSNQNHLLGNIKEN</sequence>
<accession>A0AAV8YPI4</accession>
<name>A0AAV8YPI4_9CUCU</name>
<evidence type="ECO:0000313" key="3">
    <source>
        <dbReference type="Proteomes" id="UP001162156"/>
    </source>
</evidence>
<dbReference type="AlphaFoldDB" id="A0AAV8YPI4"/>
<protein>
    <submittedName>
        <fullName evidence="2">Uncharacterized protein</fullName>
    </submittedName>
</protein>
<feature type="region of interest" description="Disordered" evidence="1">
    <location>
        <begin position="246"/>
        <end position="272"/>
    </location>
</feature>
<evidence type="ECO:0000256" key="1">
    <source>
        <dbReference type="SAM" id="MobiDB-lite"/>
    </source>
</evidence>
<feature type="region of interest" description="Disordered" evidence="1">
    <location>
        <begin position="487"/>
        <end position="589"/>
    </location>
</feature>
<feature type="compositionally biased region" description="Low complexity" evidence="1">
    <location>
        <begin position="415"/>
        <end position="430"/>
    </location>
</feature>
<organism evidence="2 3">
    <name type="scientific">Rhamnusium bicolor</name>
    <dbReference type="NCBI Taxonomy" id="1586634"/>
    <lineage>
        <taxon>Eukaryota</taxon>
        <taxon>Metazoa</taxon>
        <taxon>Ecdysozoa</taxon>
        <taxon>Arthropoda</taxon>
        <taxon>Hexapoda</taxon>
        <taxon>Insecta</taxon>
        <taxon>Pterygota</taxon>
        <taxon>Neoptera</taxon>
        <taxon>Endopterygota</taxon>
        <taxon>Coleoptera</taxon>
        <taxon>Polyphaga</taxon>
        <taxon>Cucujiformia</taxon>
        <taxon>Chrysomeloidea</taxon>
        <taxon>Cerambycidae</taxon>
        <taxon>Lepturinae</taxon>
        <taxon>Rhagiini</taxon>
        <taxon>Rhamnusium</taxon>
    </lineage>
</organism>
<feature type="region of interest" description="Disordered" evidence="1">
    <location>
        <begin position="24"/>
        <end position="73"/>
    </location>
</feature>
<feature type="compositionally biased region" description="Basic and acidic residues" evidence="1">
    <location>
        <begin position="246"/>
        <end position="262"/>
    </location>
</feature>
<comment type="caution">
    <text evidence="2">The sequence shown here is derived from an EMBL/GenBank/DDBJ whole genome shotgun (WGS) entry which is preliminary data.</text>
</comment>
<proteinExistence type="predicted"/>